<gene>
    <name evidence="2" type="ORF">ACFSKV_13635</name>
</gene>
<dbReference type="RefSeq" id="WP_380803735.1">
    <property type="nucleotide sequence ID" value="NZ_JBHUIV010000018.1"/>
</dbReference>
<proteinExistence type="predicted"/>
<feature type="chain" id="PRO_5046165692" evidence="1">
    <location>
        <begin position="22"/>
        <end position="236"/>
    </location>
</feature>
<dbReference type="Proteomes" id="UP001597414">
    <property type="component" value="Unassembled WGS sequence"/>
</dbReference>
<evidence type="ECO:0000313" key="3">
    <source>
        <dbReference type="Proteomes" id="UP001597414"/>
    </source>
</evidence>
<dbReference type="PROSITE" id="PS51257">
    <property type="entry name" value="PROKAR_LIPOPROTEIN"/>
    <property type="match status" value="1"/>
</dbReference>
<organism evidence="2 3">
    <name type="scientific">Shivajiella indica</name>
    <dbReference type="NCBI Taxonomy" id="872115"/>
    <lineage>
        <taxon>Bacteria</taxon>
        <taxon>Pseudomonadati</taxon>
        <taxon>Bacteroidota</taxon>
        <taxon>Cytophagia</taxon>
        <taxon>Cytophagales</taxon>
        <taxon>Cyclobacteriaceae</taxon>
        <taxon>Shivajiella</taxon>
    </lineage>
</organism>
<evidence type="ECO:0000313" key="2">
    <source>
        <dbReference type="EMBL" id="MFD2202613.1"/>
    </source>
</evidence>
<evidence type="ECO:0000256" key="1">
    <source>
        <dbReference type="SAM" id="SignalP"/>
    </source>
</evidence>
<accession>A0ABW5B9P4</accession>
<comment type="caution">
    <text evidence="2">The sequence shown here is derived from an EMBL/GenBank/DDBJ whole genome shotgun (WGS) entry which is preliminary data.</text>
</comment>
<sequence length="236" mass="26982">MKKYSLILTALFCLIIFSSCEDDVVPEIVFSCEPTTDFYASFILNYYTTNPIQSGFKKPTKQEGVCWNDVYPYQIASTGTGNCGITYEYVVNPFLATGISLQEYKLSEPEYGSFKRYINVLGVFPCEEFSSKDSFYNLFQEGQYGISSGFEDVGKFIIELWEDDILYTSKDVKNQPSSILITEVEYPETQGTAFVEATMKFSAVLEGQSGKHIYIQDAEVKGRFYRTSRWLLDWDD</sequence>
<protein>
    <submittedName>
        <fullName evidence="2">Uncharacterized protein</fullName>
    </submittedName>
</protein>
<keyword evidence="3" id="KW-1185">Reference proteome</keyword>
<keyword evidence="1" id="KW-0732">Signal</keyword>
<dbReference type="EMBL" id="JBHUIV010000018">
    <property type="protein sequence ID" value="MFD2202613.1"/>
    <property type="molecule type" value="Genomic_DNA"/>
</dbReference>
<reference evidence="3" key="1">
    <citation type="journal article" date="2019" name="Int. J. Syst. Evol. Microbiol.">
        <title>The Global Catalogue of Microorganisms (GCM) 10K type strain sequencing project: providing services to taxonomists for standard genome sequencing and annotation.</title>
        <authorList>
            <consortium name="The Broad Institute Genomics Platform"/>
            <consortium name="The Broad Institute Genome Sequencing Center for Infectious Disease"/>
            <person name="Wu L."/>
            <person name="Ma J."/>
        </authorList>
    </citation>
    <scope>NUCLEOTIDE SEQUENCE [LARGE SCALE GENOMIC DNA]</scope>
    <source>
        <strain evidence="3">KCTC 19812</strain>
    </source>
</reference>
<name>A0ABW5B9P4_9BACT</name>
<feature type="signal peptide" evidence="1">
    <location>
        <begin position="1"/>
        <end position="21"/>
    </location>
</feature>